<sequence>MNQSVLFPDQCDWQEALGIITFPAQCQGALIECFVAKSTLEHHLNTSLDTQAELNEAFEQLRFDLEDIAEQKILDDDFDLQGRIEIAELN</sequence>
<organism evidence="1">
    <name type="scientific">Vibrio sp. HB236076</name>
    <dbReference type="NCBI Taxonomy" id="3232307"/>
    <lineage>
        <taxon>Bacteria</taxon>
        <taxon>Pseudomonadati</taxon>
        <taxon>Pseudomonadota</taxon>
        <taxon>Gammaproteobacteria</taxon>
        <taxon>Vibrionales</taxon>
        <taxon>Vibrionaceae</taxon>
        <taxon>Vibrio</taxon>
    </lineage>
</organism>
<dbReference type="EMBL" id="CP162601">
    <property type="protein sequence ID" value="XDK25036.1"/>
    <property type="molecule type" value="Genomic_DNA"/>
</dbReference>
<evidence type="ECO:0000313" key="1">
    <source>
        <dbReference type="EMBL" id="XDK25036.1"/>
    </source>
</evidence>
<dbReference type="Pfam" id="PF07369">
    <property type="entry name" value="DUF1488"/>
    <property type="match status" value="1"/>
</dbReference>
<dbReference type="InterPro" id="IPR036692">
    <property type="entry name" value="Shew3726-like_sf"/>
</dbReference>
<proteinExistence type="predicted"/>
<accession>A0AB39HFX5</accession>
<dbReference type="Gene3D" id="3.30.160.140">
    <property type="entry name" value="Shew3726-like"/>
    <property type="match status" value="1"/>
</dbReference>
<gene>
    <name evidence="1" type="ORF">AB0763_13045</name>
</gene>
<dbReference type="KEGG" id="vih:AB0763_13045"/>
<reference evidence="1" key="1">
    <citation type="submission" date="2024-07" db="EMBL/GenBank/DDBJ databases">
        <title>Genome Analysis of a Potential Novel Vibrio Species Secreting pH- and Thermo-stable Alginate Lyase and its Application in Producing Alginate Oligosaccharides.</title>
        <authorList>
            <person name="Huang H."/>
            <person name="Bao K."/>
        </authorList>
    </citation>
    <scope>NUCLEOTIDE SEQUENCE</scope>
    <source>
        <strain evidence="1">HB236076</strain>
    </source>
</reference>
<dbReference type="SUPFAM" id="SSF160272">
    <property type="entry name" value="Shew3726-like"/>
    <property type="match status" value="1"/>
</dbReference>
<dbReference type="InterPro" id="IPR009962">
    <property type="entry name" value="DUF1488"/>
</dbReference>
<dbReference type="AlphaFoldDB" id="A0AB39HFX5"/>
<name>A0AB39HFX5_9VIBR</name>
<protein>
    <submittedName>
        <fullName evidence="1">DUF1488 domain-containing protein</fullName>
    </submittedName>
</protein>
<dbReference type="RefSeq" id="WP_306102236.1">
    <property type="nucleotide sequence ID" value="NZ_CP162601.1"/>
</dbReference>